<sequence>MDPQMTQNSGIEPQAESGWAMTGVAFAAAMMLMIGLFQVIAGLAAILNDEFFVAVRGYAFDLDITAWGWLHLILGLGMIVVGIGLFSRAVWAGVIAVFLVVLSAIDNFFFIPYAPFWSLLLIALDVWVIWALTRPRALRS</sequence>
<dbReference type="Proteomes" id="UP000295818">
    <property type="component" value="Unassembled WGS sequence"/>
</dbReference>
<feature type="domain" description="DUF7144" evidence="2">
    <location>
        <begin position="24"/>
        <end position="135"/>
    </location>
</feature>
<evidence type="ECO:0000256" key="1">
    <source>
        <dbReference type="SAM" id="Phobius"/>
    </source>
</evidence>
<evidence type="ECO:0000313" key="3">
    <source>
        <dbReference type="EMBL" id="TCO17931.1"/>
    </source>
</evidence>
<organism evidence="3 4">
    <name type="scientific">Kribbella orskensis</name>
    <dbReference type="NCBI Taxonomy" id="2512216"/>
    <lineage>
        <taxon>Bacteria</taxon>
        <taxon>Bacillati</taxon>
        <taxon>Actinomycetota</taxon>
        <taxon>Actinomycetes</taxon>
        <taxon>Propionibacteriales</taxon>
        <taxon>Kribbellaceae</taxon>
        <taxon>Kribbella</taxon>
    </lineage>
</organism>
<comment type="caution">
    <text evidence="3">The sequence shown here is derived from an EMBL/GenBank/DDBJ whole genome shotgun (WGS) entry which is preliminary data.</text>
</comment>
<evidence type="ECO:0000259" key="2">
    <source>
        <dbReference type="Pfam" id="PF23636"/>
    </source>
</evidence>
<keyword evidence="4" id="KW-1185">Reference proteome</keyword>
<feature type="transmembrane region" description="Helical" evidence="1">
    <location>
        <begin position="91"/>
        <end position="110"/>
    </location>
</feature>
<dbReference type="EMBL" id="SLWM01000013">
    <property type="protein sequence ID" value="TCO17931.1"/>
    <property type="molecule type" value="Genomic_DNA"/>
</dbReference>
<dbReference type="InterPro" id="IPR055568">
    <property type="entry name" value="DUF7144"/>
</dbReference>
<keyword evidence="1" id="KW-0472">Membrane</keyword>
<dbReference type="Pfam" id="PF23636">
    <property type="entry name" value="DUF7144"/>
    <property type="match status" value="1"/>
</dbReference>
<feature type="transmembrane region" description="Helical" evidence="1">
    <location>
        <begin position="66"/>
        <end position="86"/>
    </location>
</feature>
<gene>
    <name evidence="3" type="ORF">EV644_113161</name>
</gene>
<feature type="transmembrane region" description="Helical" evidence="1">
    <location>
        <begin position="116"/>
        <end position="133"/>
    </location>
</feature>
<evidence type="ECO:0000313" key="4">
    <source>
        <dbReference type="Proteomes" id="UP000295818"/>
    </source>
</evidence>
<keyword evidence="1" id="KW-1133">Transmembrane helix</keyword>
<name>A0ABY2BEQ0_9ACTN</name>
<keyword evidence="1" id="KW-0812">Transmembrane</keyword>
<protein>
    <recommendedName>
        <fullName evidence="2">DUF7144 domain-containing protein</fullName>
    </recommendedName>
</protein>
<feature type="transmembrane region" description="Helical" evidence="1">
    <location>
        <begin position="21"/>
        <end position="46"/>
    </location>
</feature>
<accession>A0ABY2BEQ0</accession>
<reference evidence="3 4" key="1">
    <citation type="journal article" date="2015" name="Stand. Genomic Sci.">
        <title>Genomic Encyclopedia of Bacterial and Archaeal Type Strains, Phase III: the genomes of soil and plant-associated and newly described type strains.</title>
        <authorList>
            <person name="Whitman W.B."/>
            <person name="Woyke T."/>
            <person name="Klenk H.P."/>
            <person name="Zhou Y."/>
            <person name="Lilburn T.G."/>
            <person name="Beck B.J."/>
            <person name="De Vos P."/>
            <person name="Vandamme P."/>
            <person name="Eisen J.A."/>
            <person name="Garrity G."/>
            <person name="Hugenholtz P."/>
            <person name="Kyrpides N.C."/>
        </authorList>
    </citation>
    <scope>NUCLEOTIDE SEQUENCE [LARGE SCALE GENOMIC DNA]</scope>
    <source>
        <strain evidence="3 4">VKM Ac-2538</strain>
    </source>
</reference>
<proteinExistence type="predicted"/>